<keyword evidence="5" id="KW-1185">Reference proteome</keyword>
<organism evidence="4 5">
    <name type="scientific">Fodinicola feengrottensis</name>
    <dbReference type="NCBI Taxonomy" id="435914"/>
    <lineage>
        <taxon>Bacteria</taxon>
        <taxon>Bacillati</taxon>
        <taxon>Actinomycetota</taxon>
        <taxon>Actinomycetes</taxon>
        <taxon>Mycobacteriales</taxon>
        <taxon>Fodinicola</taxon>
    </lineage>
</organism>
<dbReference type="Gene3D" id="3.40.50.300">
    <property type="entry name" value="P-loop containing nucleotide triphosphate hydrolases"/>
    <property type="match status" value="1"/>
</dbReference>
<dbReference type="InterPro" id="IPR011990">
    <property type="entry name" value="TPR-like_helical_dom_sf"/>
</dbReference>
<dbReference type="InterPro" id="IPR041664">
    <property type="entry name" value="AAA_16"/>
</dbReference>
<dbReference type="Gene3D" id="1.25.40.10">
    <property type="entry name" value="Tetratricopeptide repeat domain"/>
    <property type="match status" value="2"/>
</dbReference>
<dbReference type="InterPro" id="IPR029787">
    <property type="entry name" value="Nucleotide_cyclase"/>
</dbReference>
<dbReference type="PANTHER" id="PTHR16305">
    <property type="entry name" value="TESTICULAR SOLUBLE ADENYLYL CYCLASE"/>
    <property type="match status" value="1"/>
</dbReference>
<dbReference type="CDD" id="cd07302">
    <property type="entry name" value="CHD"/>
    <property type="match status" value="1"/>
</dbReference>
<dbReference type="InterPro" id="IPR001054">
    <property type="entry name" value="A/G_cyclase"/>
</dbReference>
<comment type="caution">
    <text evidence="4">The sequence shown here is derived from an EMBL/GenBank/DDBJ whole genome shotgun (WGS) entry which is preliminary data.</text>
</comment>
<proteinExistence type="predicted"/>
<dbReference type="InterPro" id="IPR027417">
    <property type="entry name" value="P-loop_NTPase"/>
</dbReference>
<evidence type="ECO:0000313" key="5">
    <source>
        <dbReference type="Proteomes" id="UP001500618"/>
    </source>
</evidence>
<dbReference type="Pfam" id="PF00211">
    <property type="entry name" value="Guanylate_cyc"/>
    <property type="match status" value="1"/>
</dbReference>
<dbReference type="SUPFAM" id="SSF52540">
    <property type="entry name" value="P-loop containing nucleoside triphosphate hydrolases"/>
    <property type="match status" value="1"/>
</dbReference>
<dbReference type="Pfam" id="PF13191">
    <property type="entry name" value="AAA_16"/>
    <property type="match status" value="1"/>
</dbReference>
<keyword evidence="2" id="KW-0067">ATP-binding</keyword>
<evidence type="ECO:0000256" key="2">
    <source>
        <dbReference type="ARBA" id="ARBA00022840"/>
    </source>
</evidence>
<sequence>MFCDLVGSTELSGILEPETLRSVVLRYFDVMRDQIEAHGGLVEKFIGDAVMAVFGIPTVHENDAHRAAAAALDMVAALAELNEDLSRTLGCQLAVRIGINTGEVVATAQEGTNENLVSGEVVNVAARLEQNAGVGEVLIGPITRELLGTAATVDKLGPVTLKGKRDAVAAFRLTSLQPYAVDGHRAAFVGRESELGRLRAAWAGVRDGHGGRLVTVSGEAGIGKTRLLQEWLAGLPDGEALVGAGRCHPYRDEASLTPLGQALRQILEKAEDRSPLEHSDHVLRTGLLHDGTPGRSPESTYAATAAMLRGLDRPVALLFDDLQWADQMLLDGIAHVATALEKDRVLLLCSGRVETTVDLALAPLSTVEAHELAAGLLELQLHGPDLLTRVIERAEGNPLYLEQLLAMLEEGADADELPATVNAVLAARIDALRPAERTTLCAAAVIGRQFVPARVEALSDTVAPLAELVRRGLIEPVRGQDGCYRFSSGLLREVTYRGISKRRRADWHERLADTPGTGIATEGHHFEQAYLHRHELGLRDERTEILRSRAALALTEAARTALARADLSWSADLGQRALRLSTKDDLWWKAAAQSLGETWLATGRTVDGDQLLREVMAAAGDDQRAYAHAKLQLAALHPESGVGSAAEIATEALPVFQAAQDNLGLARAYVRLGQEQQTLGSYRKADDLLEAALQHSVVAKAAPERATALGAIGISLWQGPTPATEAVRQCQDLLVRYGSDHDIVVLTLNYPLANLFALQGLDTEAQECLNTANRFARDLGYAEAAAFVPLFTAGVEALAGRWEKAEMLLREAIAQCQATGNAGLLINASRDLARVLVRNGKRPDPTLLDGGDDFPPAEAADHLGARAITETDARLAVQLARAAVAAAETTDSPITRATAYLDLAQACRSAGVPSTAAKRAAEWFGRKGHVVGCQAAAAIGAV</sequence>
<dbReference type="SUPFAM" id="SSF48452">
    <property type="entry name" value="TPR-like"/>
    <property type="match status" value="1"/>
</dbReference>
<evidence type="ECO:0000259" key="3">
    <source>
        <dbReference type="PROSITE" id="PS50125"/>
    </source>
</evidence>
<evidence type="ECO:0000313" key="4">
    <source>
        <dbReference type="EMBL" id="GAA1664133.1"/>
    </source>
</evidence>
<dbReference type="PROSITE" id="PS50125">
    <property type="entry name" value="GUANYLATE_CYCLASE_2"/>
    <property type="match status" value="1"/>
</dbReference>
<protein>
    <submittedName>
        <fullName evidence="4">AAA family ATPase</fullName>
    </submittedName>
</protein>
<name>A0ABP4S1N5_9ACTN</name>
<gene>
    <name evidence="4" type="ORF">GCM10009765_12110</name>
</gene>
<dbReference type="Gene3D" id="3.30.70.1230">
    <property type="entry name" value="Nucleotide cyclase"/>
    <property type="match status" value="1"/>
</dbReference>
<dbReference type="PANTHER" id="PTHR16305:SF28">
    <property type="entry name" value="GUANYLATE CYCLASE DOMAIN-CONTAINING PROTEIN"/>
    <property type="match status" value="1"/>
</dbReference>
<feature type="domain" description="Guanylate cyclase" evidence="3">
    <location>
        <begin position="1"/>
        <end position="129"/>
    </location>
</feature>
<dbReference type="EMBL" id="BAAANY010000004">
    <property type="protein sequence ID" value="GAA1664133.1"/>
    <property type="molecule type" value="Genomic_DNA"/>
</dbReference>
<dbReference type="SUPFAM" id="SSF55073">
    <property type="entry name" value="Nucleotide cyclase"/>
    <property type="match status" value="1"/>
</dbReference>
<evidence type="ECO:0000256" key="1">
    <source>
        <dbReference type="ARBA" id="ARBA00022741"/>
    </source>
</evidence>
<accession>A0ABP4S1N5</accession>
<dbReference type="Proteomes" id="UP001500618">
    <property type="component" value="Unassembled WGS sequence"/>
</dbReference>
<reference evidence="5" key="1">
    <citation type="journal article" date="2019" name="Int. J. Syst. Evol. Microbiol.">
        <title>The Global Catalogue of Microorganisms (GCM) 10K type strain sequencing project: providing services to taxonomists for standard genome sequencing and annotation.</title>
        <authorList>
            <consortium name="The Broad Institute Genomics Platform"/>
            <consortium name="The Broad Institute Genome Sequencing Center for Infectious Disease"/>
            <person name="Wu L."/>
            <person name="Ma J."/>
        </authorList>
    </citation>
    <scope>NUCLEOTIDE SEQUENCE [LARGE SCALE GENOMIC DNA]</scope>
    <source>
        <strain evidence="5">JCM 14718</strain>
    </source>
</reference>
<keyword evidence="1" id="KW-0547">Nucleotide-binding</keyword>
<dbReference type="SMART" id="SM00044">
    <property type="entry name" value="CYCc"/>
    <property type="match status" value="1"/>
</dbReference>